<feature type="transmembrane region" description="Helical" evidence="4">
    <location>
        <begin position="27"/>
        <end position="49"/>
    </location>
</feature>
<feature type="region of interest" description="Disordered" evidence="3">
    <location>
        <begin position="1"/>
        <end position="24"/>
    </location>
</feature>
<protein>
    <submittedName>
        <fullName evidence="6">Mitochondrial GTPase</fullName>
    </submittedName>
</protein>
<proteinExistence type="predicted"/>
<dbReference type="Proteomes" id="UP000572268">
    <property type="component" value="Unassembled WGS sequence"/>
</dbReference>
<dbReference type="PANTHER" id="PTHR45782">
    <property type="entry name" value="MITOCHONDRIAL RIBOSOME-ASSOCIATED GTPASE 1"/>
    <property type="match status" value="1"/>
</dbReference>
<dbReference type="GO" id="GO:0032543">
    <property type="term" value="P:mitochondrial translation"/>
    <property type="evidence" value="ECO:0007669"/>
    <property type="project" value="TreeGrafter"/>
</dbReference>
<organism evidence="6 7">
    <name type="scientific">Perkinsus olseni</name>
    <name type="common">Perkinsus atlanticus</name>
    <dbReference type="NCBI Taxonomy" id="32597"/>
    <lineage>
        <taxon>Eukaryota</taxon>
        <taxon>Sar</taxon>
        <taxon>Alveolata</taxon>
        <taxon>Perkinsozoa</taxon>
        <taxon>Perkinsea</taxon>
        <taxon>Perkinsida</taxon>
        <taxon>Perkinsidae</taxon>
        <taxon>Perkinsus</taxon>
    </lineage>
</organism>
<reference evidence="6 7" key="1">
    <citation type="submission" date="2020-04" db="EMBL/GenBank/DDBJ databases">
        <title>Perkinsus olseni comparative genomics.</title>
        <authorList>
            <person name="Bogema D.R."/>
        </authorList>
    </citation>
    <scope>NUCLEOTIDE SEQUENCE [LARGE SCALE GENOMIC DNA]</scope>
    <source>
        <strain evidence="6">ATCC PRA-31</strain>
    </source>
</reference>
<dbReference type="EMBL" id="JABANN010000362">
    <property type="protein sequence ID" value="KAF4661208.1"/>
    <property type="molecule type" value="Genomic_DNA"/>
</dbReference>
<dbReference type="GO" id="GO:0003924">
    <property type="term" value="F:GTPase activity"/>
    <property type="evidence" value="ECO:0007669"/>
    <property type="project" value="TreeGrafter"/>
</dbReference>
<dbReference type="Gene3D" id="3.40.50.300">
    <property type="entry name" value="P-loop containing nucleotide triphosphate hydrolases"/>
    <property type="match status" value="1"/>
</dbReference>
<dbReference type="Pfam" id="PF01926">
    <property type="entry name" value="MMR_HSR1"/>
    <property type="match status" value="1"/>
</dbReference>
<dbReference type="PANTHER" id="PTHR45782:SF4">
    <property type="entry name" value="MITOCHONDRIAL RIBOSOME-ASSOCIATED GTPASE 1"/>
    <property type="match status" value="1"/>
</dbReference>
<dbReference type="Gene3D" id="1.10.1580.10">
    <property type="match status" value="1"/>
</dbReference>
<keyword evidence="2" id="KW-0342">GTP-binding</keyword>
<sequence>MTFPHHSSTASPATITSSPSTTTTGTASLVTISVCGVVTMAAVGFVFWLNPMKEDNGSSSPQGGDFKRKRRLIIESPSEATAQHIKQTTVFDPFPTFEAPERFGYEADRDGHWYVGHMMRTKQALPAWANRVDVVIEIRDARIPLTSAQTELNSNLRQAGIRKLPRLVVLNKCDLVTPSMARRAQEMIEAHSNAKCILATSVLKKGVVKIKEFMLSEREIRFQSLGIYGLLVGLPNTGKSTTINALKRLALLASKTRYDSRGMMAGVSRAQARVTMSPGTTELIRAYQLSHNPTLFLVDTPGVTFHKDKTNPERNLKLAAVGTFPDHIFGELYIADYILWRLNNARLFQYVNVCGLSGGPTNDIRSVCREIAFQLTNDPCRDSGAMDVLSGARTFLKFYRNGLLGRYCLDALPSEGELSRYYNNLVEEAEPPGPWGPNAYIPIG</sequence>
<dbReference type="InterPro" id="IPR006073">
    <property type="entry name" value="GTP-bd"/>
</dbReference>
<keyword evidence="4" id="KW-0472">Membrane</keyword>
<evidence type="ECO:0000313" key="6">
    <source>
        <dbReference type="EMBL" id="KAF4661208.1"/>
    </source>
</evidence>
<evidence type="ECO:0000256" key="4">
    <source>
        <dbReference type="SAM" id="Phobius"/>
    </source>
</evidence>
<evidence type="ECO:0000256" key="2">
    <source>
        <dbReference type="ARBA" id="ARBA00023134"/>
    </source>
</evidence>
<dbReference type="InterPro" id="IPR027417">
    <property type="entry name" value="P-loop_NTPase"/>
</dbReference>
<keyword evidence="4" id="KW-0812">Transmembrane</keyword>
<dbReference type="SUPFAM" id="SSF52540">
    <property type="entry name" value="P-loop containing nucleoside triphosphate hydrolases"/>
    <property type="match status" value="1"/>
</dbReference>
<feature type="domain" description="G" evidence="5">
    <location>
        <begin position="231"/>
        <end position="309"/>
    </location>
</feature>
<evidence type="ECO:0000259" key="5">
    <source>
        <dbReference type="Pfam" id="PF01926"/>
    </source>
</evidence>
<gene>
    <name evidence="6" type="primary">MTG1_1</name>
    <name evidence="6" type="ORF">FOL46_005834</name>
</gene>
<evidence type="ECO:0000313" key="7">
    <source>
        <dbReference type="Proteomes" id="UP000572268"/>
    </source>
</evidence>
<dbReference type="GO" id="GO:0005739">
    <property type="term" value="C:mitochondrion"/>
    <property type="evidence" value="ECO:0007669"/>
    <property type="project" value="TreeGrafter"/>
</dbReference>
<dbReference type="GO" id="GO:0005525">
    <property type="term" value="F:GTP binding"/>
    <property type="evidence" value="ECO:0007669"/>
    <property type="project" value="UniProtKB-KW"/>
</dbReference>
<keyword evidence="4" id="KW-1133">Transmembrane helix</keyword>
<keyword evidence="1" id="KW-0547">Nucleotide-binding</keyword>
<dbReference type="InterPro" id="IPR023179">
    <property type="entry name" value="GTP-bd_ortho_bundle_sf"/>
</dbReference>
<dbReference type="AlphaFoldDB" id="A0A7J6LPJ6"/>
<feature type="compositionally biased region" description="Low complexity" evidence="3">
    <location>
        <begin position="7"/>
        <end position="24"/>
    </location>
</feature>
<evidence type="ECO:0000256" key="3">
    <source>
        <dbReference type="SAM" id="MobiDB-lite"/>
    </source>
</evidence>
<evidence type="ECO:0000256" key="1">
    <source>
        <dbReference type="ARBA" id="ARBA00022741"/>
    </source>
</evidence>
<comment type="caution">
    <text evidence="6">The sequence shown here is derived from an EMBL/GenBank/DDBJ whole genome shotgun (WGS) entry which is preliminary data.</text>
</comment>
<name>A0A7J6LPJ6_PEROL</name>
<accession>A0A7J6LPJ6</accession>